<protein>
    <submittedName>
        <fullName evidence="1">ArsR family transcriptional regulator</fullName>
    </submittedName>
</protein>
<evidence type="ECO:0000313" key="2">
    <source>
        <dbReference type="Proteomes" id="UP001229486"/>
    </source>
</evidence>
<sequence length="134" mass="15068">MNREHKPNEERRAQMICAMKQNGPMTIADLTSQLRWGKETIRTELLCGTGEVFEEVAGIGRGTRTGSTPRLFYLTAEALGVTDEEYDRLSDRLFQDDGSWFPKADALVVRTIDAMVRAGRNVLTDSPEEEMEVA</sequence>
<proteinExistence type="predicted"/>
<name>A0AB73IPL6_9BURK</name>
<organism evidence="1 2">
    <name type="scientific">Paraburkholderia caledonica</name>
    <dbReference type="NCBI Taxonomy" id="134536"/>
    <lineage>
        <taxon>Bacteria</taxon>
        <taxon>Pseudomonadati</taxon>
        <taxon>Pseudomonadota</taxon>
        <taxon>Betaproteobacteria</taxon>
        <taxon>Burkholderiales</taxon>
        <taxon>Burkholderiaceae</taxon>
        <taxon>Paraburkholderia</taxon>
    </lineage>
</organism>
<dbReference type="RefSeq" id="WP_392396407.1">
    <property type="nucleotide sequence ID" value="NZ_JAURTK010000039.1"/>
</dbReference>
<dbReference type="AlphaFoldDB" id="A0AB73IPL6"/>
<reference evidence="1" key="1">
    <citation type="submission" date="2023-07" db="EMBL/GenBank/DDBJ databases">
        <title>Sorghum-associated microbial communities from plants grown in Nebraska, USA.</title>
        <authorList>
            <person name="Schachtman D."/>
        </authorList>
    </citation>
    <scope>NUCLEOTIDE SEQUENCE</scope>
    <source>
        <strain evidence="1">DS1061</strain>
    </source>
</reference>
<dbReference type="Proteomes" id="UP001229486">
    <property type="component" value="Unassembled WGS sequence"/>
</dbReference>
<evidence type="ECO:0000313" key="1">
    <source>
        <dbReference type="EMBL" id="MDP9651904.1"/>
    </source>
</evidence>
<gene>
    <name evidence="1" type="ORF">J2793_007379</name>
</gene>
<accession>A0AB73IPL6</accession>
<comment type="caution">
    <text evidence="1">The sequence shown here is derived from an EMBL/GenBank/DDBJ whole genome shotgun (WGS) entry which is preliminary data.</text>
</comment>
<dbReference type="EMBL" id="JAURTK010000039">
    <property type="protein sequence ID" value="MDP9651904.1"/>
    <property type="molecule type" value="Genomic_DNA"/>
</dbReference>